<organism evidence="2 3">
    <name type="scientific">Aspergillus puulaauensis</name>
    <dbReference type="NCBI Taxonomy" id="1220207"/>
    <lineage>
        <taxon>Eukaryota</taxon>
        <taxon>Fungi</taxon>
        <taxon>Dikarya</taxon>
        <taxon>Ascomycota</taxon>
        <taxon>Pezizomycotina</taxon>
        <taxon>Eurotiomycetes</taxon>
        <taxon>Eurotiomycetidae</taxon>
        <taxon>Eurotiales</taxon>
        <taxon>Aspergillaceae</taxon>
        <taxon>Aspergillus</taxon>
    </lineage>
</organism>
<accession>A0A7R7XDK4</accession>
<gene>
    <name evidence="2" type="ORF">APUU_12116S</name>
</gene>
<evidence type="ECO:0008006" key="4">
    <source>
        <dbReference type="Google" id="ProtNLM"/>
    </source>
</evidence>
<sequence length="107" mass="12374">MSSRHSYFVCFILSFGFVGRLDGVLRRPSRSDADARPEYVYSVTPEAVKNTERYRTDVRLSPGSWRRLTPSADFLPLLKFAPCPRFSNVNSDWSTRPRMEMMDHGHS</sequence>
<name>A0A7R7XDK4_9EURO</name>
<reference evidence="2" key="1">
    <citation type="submission" date="2021-01" db="EMBL/GenBank/DDBJ databases">
        <authorList>
            <consortium name="Aspergillus puulaauensis MK2 genome sequencing consortium"/>
            <person name="Kazuki M."/>
            <person name="Futagami T."/>
        </authorList>
    </citation>
    <scope>NUCLEOTIDE SEQUENCE</scope>
    <source>
        <strain evidence="2">MK2</strain>
    </source>
</reference>
<dbReference type="KEGG" id="apuu:APUU_12116S"/>
<evidence type="ECO:0000313" key="3">
    <source>
        <dbReference type="Proteomes" id="UP000654913"/>
    </source>
</evidence>
<dbReference type="EMBL" id="AP024443">
    <property type="protein sequence ID" value="BCS19288.1"/>
    <property type="molecule type" value="Genomic_DNA"/>
</dbReference>
<protein>
    <recommendedName>
        <fullName evidence="4">Secreted protein</fullName>
    </recommendedName>
</protein>
<keyword evidence="3" id="KW-1185">Reference proteome</keyword>
<dbReference type="GeneID" id="64969293"/>
<keyword evidence="1" id="KW-0732">Signal</keyword>
<reference evidence="2" key="2">
    <citation type="submission" date="2021-02" db="EMBL/GenBank/DDBJ databases">
        <title>Aspergillus puulaauensis MK2 genome sequence.</title>
        <authorList>
            <person name="Futagami T."/>
            <person name="Mori K."/>
            <person name="Kadooka C."/>
            <person name="Tanaka T."/>
        </authorList>
    </citation>
    <scope>NUCLEOTIDE SEQUENCE</scope>
    <source>
        <strain evidence="2">MK2</strain>
    </source>
</reference>
<feature type="chain" id="PRO_5031361670" description="Secreted protein" evidence="1">
    <location>
        <begin position="24"/>
        <end position="107"/>
    </location>
</feature>
<dbReference type="AlphaFoldDB" id="A0A7R7XDK4"/>
<evidence type="ECO:0000313" key="2">
    <source>
        <dbReference type="EMBL" id="BCS19288.1"/>
    </source>
</evidence>
<dbReference type="RefSeq" id="XP_041551482.1">
    <property type="nucleotide sequence ID" value="XM_041698282.1"/>
</dbReference>
<dbReference type="Proteomes" id="UP000654913">
    <property type="component" value="Chromosome 1"/>
</dbReference>
<feature type="signal peptide" evidence="1">
    <location>
        <begin position="1"/>
        <end position="23"/>
    </location>
</feature>
<proteinExistence type="predicted"/>
<evidence type="ECO:0000256" key="1">
    <source>
        <dbReference type="SAM" id="SignalP"/>
    </source>
</evidence>